<name>A0ABT2JKP8_9PSEU</name>
<comment type="cofactor">
    <cofactor evidence="1">
        <name>Mg(2+)</name>
        <dbReference type="ChEBI" id="CHEBI:18420"/>
    </cofactor>
</comment>
<protein>
    <submittedName>
        <fullName evidence="7">Polyprenyl synthetase family protein</fullName>
    </submittedName>
</protein>
<dbReference type="PANTHER" id="PTHR12001:SF69">
    <property type="entry name" value="ALL TRANS-POLYPRENYL-DIPHOSPHATE SYNTHASE PDSS1"/>
    <property type="match status" value="1"/>
</dbReference>
<dbReference type="InterPro" id="IPR000092">
    <property type="entry name" value="Polyprenyl_synt"/>
</dbReference>
<evidence type="ECO:0000256" key="4">
    <source>
        <dbReference type="ARBA" id="ARBA00022723"/>
    </source>
</evidence>
<dbReference type="CDD" id="cd00685">
    <property type="entry name" value="Trans_IPPS_HT"/>
    <property type="match status" value="1"/>
</dbReference>
<sequence>MGTALDTELHDALSEVEERLHKVLADAEFEFAAIGGRHLVTAGGKRIRPRLALLGARFGDPDDPRVLDAAVVVELVHVATLHHDDVMDGAQRRHGVPSANALWDNKLSVLLGDLVLARASELGADLDPRCLRLQSDTLVRLIRGQINEAAGAPAGGDQMAHAIEVMADKSASLIAMAVELGARVAGADETTCTALARYGEALGIAFQISDDVIDICTPATESGKVPGTDLREGVVTVPMLHALAAGDDAAARLRVILDTGPVTDDARHAEALELLRASPGMAAARADVHRYAQAARDELADLPPLPARDALAALADYVESRTA</sequence>
<keyword evidence="5" id="KW-0460">Magnesium</keyword>
<keyword evidence="8" id="KW-1185">Reference proteome</keyword>
<evidence type="ECO:0000313" key="7">
    <source>
        <dbReference type="EMBL" id="MCT2588303.1"/>
    </source>
</evidence>
<comment type="caution">
    <text evidence="7">The sequence shown here is derived from an EMBL/GenBank/DDBJ whole genome shotgun (WGS) entry which is preliminary data.</text>
</comment>
<evidence type="ECO:0000256" key="3">
    <source>
        <dbReference type="ARBA" id="ARBA00022679"/>
    </source>
</evidence>
<dbReference type="InterPro" id="IPR033749">
    <property type="entry name" value="Polyprenyl_synt_CS"/>
</dbReference>
<dbReference type="EMBL" id="JAFFZE010000037">
    <property type="protein sequence ID" value="MCT2588303.1"/>
    <property type="molecule type" value="Genomic_DNA"/>
</dbReference>
<organism evidence="7 8">
    <name type="scientific">Actinophytocola gossypii</name>
    <dbReference type="NCBI Taxonomy" id="2812003"/>
    <lineage>
        <taxon>Bacteria</taxon>
        <taxon>Bacillati</taxon>
        <taxon>Actinomycetota</taxon>
        <taxon>Actinomycetes</taxon>
        <taxon>Pseudonocardiales</taxon>
        <taxon>Pseudonocardiaceae</taxon>
    </lineage>
</organism>
<evidence type="ECO:0000256" key="6">
    <source>
        <dbReference type="RuleBase" id="RU004466"/>
    </source>
</evidence>
<evidence type="ECO:0000256" key="5">
    <source>
        <dbReference type="ARBA" id="ARBA00022842"/>
    </source>
</evidence>
<evidence type="ECO:0000256" key="1">
    <source>
        <dbReference type="ARBA" id="ARBA00001946"/>
    </source>
</evidence>
<evidence type="ECO:0000313" key="8">
    <source>
        <dbReference type="Proteomes" id="UP001156441"/>
    </source>
</evidence>
<dbReference type="SUPFAM" id="SSF48576">
    <property type="entry name" value="Terpenoid synthases"/>
    <property type="match status" value="1"/>
</dbReference>
<dbReference type="RefSeq" id="WP_260196272.1">
    <property type="nucleotide sequence ID" value="NZ_JAFFZE010000037.1"/>
</dbReference>
<proteinExistence type="inferred from homology"/>
<dbReference type="PROSITE" id="PS00444">
    <property type="entry name" value="POLYPRENYL_SYNTHASE_2"/>
    <property type="match status" value="1"/>
</dbReference>
<dbReference type="Pfam" id="PF00348">
    <property type="entry name" value="polyprenyl_synt"/>
    <property type="match status" value="1"/>
</dbReference>
<dbReference type="PANTHER" id="PTHR12001">
    <property type="entry name" value="GERANYLGERANYL PYROPHOSPHATE SYNTHASE"/>
    <property type="match status" value="1"/>
</dbReference>
<gene>
    <name evidence="7" type="ORF">JT362_34865</name>
</gene>
<keyword evidence="4" id="KW-0479">Metal-binding</keyword>
<keyword evidence="3 6" id="KW-0808">Transferase</keyword>
<dbReference type="InterPro" id="IPR008949">
    <property type="entry name" value="Isoprenoid_synthase_dom_sf"/>
</dbReference>
<dbReference type="Gene3D" id="1.10.600.10">
    <property type="entry name" value="Farnesyl Diphosphate Synthase"/>
    <property type="match status" value="1"/>
</dbReference>
<dbReference type="SFLD" id="SFLDS00005">
    <property type="entry name" value="Isoprenoid_Synthase_Type_I"/>
    <property type="match status" value="1"/>
</dbReference>
<evidence type="ECO:0000256" key="2">
    <source>
        <dbReference type="ARBA" id="ARBA00006706"/>
    </source>
</evidence>
<dbReference type="Proteomes" id="UP001156441">
    <property type="component" value="Unassembled WGS sequence"/>
</dbReference>
<comment type="similarity">
    <text evidence="2 6">Belongs to the FPP/GGPP synthase family.</text>
</comment>
<reference evidence="7 8" key="1">
    <citation type="submission" date="2021-02" db="EMBL/GenBank/DDBJ databases">
        <title>Actinophytocola xerophila sp. nov., isolated from soil of cotton cropping field.</title>
        <authorList>
            <person name="Huang R."/>
            <person name="Chen X."/>
            <person name="Ge X."/>
            <person name="Liu W."/>
        </authorList>
    </citation>
    <scope>NUCLEOTIDE SEQUENCE [LARGE SCALE GENOMIC DNA]</scope>
    <source>
        <strain evidence="7 8">S1-96</strain>
    </source>
</reference>
<accession>A0ABT2JKP8</accession>